<evidence type="ECO:0000313" key="5">
    <source>
        <dbReference type="EMBL" id="MFD2839561.1"/>
    </source>
</evidence>
<dbReference type="GO" id="GO:0016491">
    <property type="term" value="F:oxidoreductase activity"/>
    <property type="evidence" value="ECO:0007669"/>
    <property type="project" value="UniProtKB-KW"/>
</dbReference>
<gene>
    <name evidence="5" type="ORF">ACFSYH_03150</name>
</gene>
<dbReference type="EMBL" id="JBHUOP010000001">
    <property type="protein sequence ID" value="MFD2839561.1"/>
    <property type="molecule type" value="Genomic_DNA"/>
</dbReference>
<dbReference type="RefSeq" id="WP_377465044.1">
    <property type="nucleotide sequence ID" value="NZ_JBHUOP010000001.1"/>
</dbReference>
<reference evidence="6" key="1">
    <citation type="journal article" date="2019" name="Int. J. Syst. Evol. Microbiol.">
        <title>The Global Catalogue of Microorganisms (GCM) 10K type strain sequencing project: providing services to taxonomists for standard genome sequencing and annotation.</title>
        <authorList>
            <consortium name="The Broad Institute Genomics Platform"/>
            <consortium name="The Broad Institute Genome Sequencing Center for Infectious Disease"/>
            <person name="Wu L."/>
            <person name="Ma J."/>
        </authorList>
    </citation>
    <scope>NUCLEOTIDE SEQUENCE [LARGE SCALE GENOMIC DNA]</scope>
    <source>
        <strain evidence="6">KCTC 33576</strain>
    </source>
</reference>
<dbReference type="PANTHER" id="PTHR43408">
    <property type="entry name" value="FMN REDUCTASE (NADPH)"/>
    <property type="match status" value="1"/>
</dbReference>
<dbReference type="Proteomes" id="UP001597391">
    <property type="component" value="Unassembled WGS sequence"/>
</dbReference>
<dbReference type="InterPro" id="IPR005025">
    <property type="entry name" value="FMN_Rdtase-like_dom"/>
</dbReference>
<keyword evidence="6" id="KW-1185">Reference proteome</keyword>
<dbReference type="EC" id="1.-.-.-" evidence="5"/>
<proteinExistence type="predicted"/>
<evidence type="ECO:0000313" key="6">
    <source>
        <dbReference type="Proteomes" id="UP001597391"/>
    </source>
</evidence>
<dbReference type="NCBIfam" id="TIGR04037">
    <property type="entry name" value="LLM_duo_CE1759"/>
    <property type="match status" value="1"/>
</dbReference>
<dbReference type="SUPFAM" id="SSF52218">
    <property type="entry name" value="Flavoproteins"/>
    <property type="match status" value="1"/>
</dbReference>
<dbReference type="Pfam" id="PF03358">
    <property type="entry name" value="FMN_red"/>
    <property type="match status" value="1"/>
</dbReference>
<protein>
    <submittedName>
        <fullName evidence="5">CE1759 family FMN reductase</fullName>
        <ecNumber evidence="5">1.-.-.-</ecNumber>
    </submittedName>
</protein>
<keyword evidence="3 5" id="KW-0560">Oxidoreductase</keyword>
<comment type="caution">
    <text evidence="5">The sequence shown here is derived from an EMBL/GenBank/DDBJ whole genome shotgun (WGS) entry which is preliminary data.</text>
</comment>
<keyword evidence="2" id="KW-0288">FMN</keyword>
<sequence>MKLIALSAGLSQPSSTRLLADRMSAATGAALRSAGHDIEITPVELRDYAHDIVDNMLTGFGSPRLEELKAQLVAADGVVATTPIFSQSFSGLFKSFLDVIDQKSLVNKPVYLGATAGTARHSLALEFAVRPVFAYLKALVSPTAVFAASEDWGGADGISDELDARIARGAQEFATLLVGSALEATRELDDLQTPDFEDLLRAGGVEF</sequence>
<evidence type="ECO:0000256" key="3">
    <source>
        <dbReference type="ARBA" id="ARBA00023002"/>
    </source>
</evidence>
<dbReference type="InterPro" id="IPR023932">
    <property type="entry name" value="CE1759_FMN_reduct"/>
</dbReference>
<evidence type="ECO:0000256" key="2">
    <source>
        <dbReference type="ARBA" id="ARBA00022643"/>
    </source>
</evidence>
<dbReference type="InterPro" id="IPR051814">
    <property type="entry name" value="NAD(P)H-dep_FMN_reductase"/>
</dbReference>
<evidence type="ECO:0000256" key="1">
    <source>
        <dbReference type="ARBA" id="ARBA00022630"/>
    </source>
</evidence>
<dbReference type="Gene3D" id="3.40.50.360">
    <property type="match status" value="1"/>
</dbReference>
<feature type="domain" description="NADPH-dependent FMN reductase-like" evidence="4">
    <location>
        <begin position="1"/>
        <end position="152"/>
    </location>
</feature>
<dbReference type="InterPro" id="IPR029039">
    <property type="entry name" value="Flavoprotein-like_sf"/>
</dbReference>
<keyword evidence="1" id="KW-0285">Flavoprotein</keyword>
<accession>A0ABW5XEB8</accession>
<evidence type="ECO:0000259" key="4">
    <source>
        <dbReference type="Pfam" id="PF03358"/>
    </source>
</evidence>
<name>A0ABW5XEB8_9MICO</name>
<dbReference type="PANTHER" id="PTHR43408:SF2">
    <property type="entry name" value="FMN REDUCTASE (NADPH)"/>
    <property type="match status" value="1"/>
</dbReference>
<organism evidence="5 6">
    <name type="scientific">Populibacterium corticicola</name>
    <dbReference type="NCBI Taxonomy" id="1812826"/>
    <lineage>
        <taxon>Bacteria</taxon>
        <taxon>Bacillati</taxon>
        <taxon>Actinomycetota</taxon>
        <taxon>Actinomycetes</taxon>
        <taxon>Micrococcales</taxon>
        <taxon>Jonesiaceae</taxon>
        <taxon>Populibacterium</taxon>
    </lineage>
</organism>